<dbReference type="GO" id="GO:0005524">
    <property type="term" value="F:ATP binding"/>
    <property type="evidence" value="ECO:0007669"/>
    <property type="project" value="UniProtKB-KW"/>
</dbReference>
<evidence type="ECO:0000256" key="3">
    <source>
        <dbReference type="ARBA" id="ARBA00022741"/>
    </source>
</evidence>
<reference evidence="7" key="1">
    <citation type="submission" date="2022-12" db="EMBL/GenBank/DDBJ databases">
        <title>Draft genome assemblies for two species of Escallonia (Escalloniales).</title>
        <authorList>
            <person name="Chanderbali A."/>
            <person name="Dervinis C."/>
            <person name="Anghel I."/>
            <person name="Soltis D."/>
            <person name="Soltis P."/>
            <person name="Zapata F."/>
        </authorList>
    </citation>
    <scope>NUCLEOTIDE SEQUENCE</scope>
    <source>
        <strain evidence="7">UCBG64.0493</strain>
        <tissue evidence="7">Leaf</tissue>
    </source>
</reference>
<dbReference type="AlphaFoldDB" id="A0AA89ACC4"/>
<dbReference type="GO" id="GO:0004674">
    <property type="term" value="F:protein serine/threonine kinase activity"/>
    <property type="evidence" value="ECO:0007669"/>
    <property type="project" value="UniProtKB-KW"/>
</dbReference>
<dbReference type="Proteomes" id="UP001188597">
    <property type="component" value="Unassembled WGS sequence"/>
</dbReference>
<evidence type="ECO:0000259" key="6">
    <source>
        <dbReference type="Pfam" id="PF11883"/>
    </source>
</evidence>
<proteinExistence type="predicted"/>
<comment type="caution">
    <text evidence="7">The sequence shown here is derived from an EMBL/GenBank/DDBJ whole genome shotgun (WGS) entry which is preliminary data.</text>
</comment>
<keyword evidence="3" id="KW-0547">Nucleotide-binding</keyword>
<evidence type="ECO:0000313" key="8">
    <source>
        <dbReference type="Proteomes" id="UP001188597"/>
    </source>
</evidence>
<name>A0AA89ACC4_9ASTE</name>
<keyword evidence="2" id="KW-0808">Transferase</keyword>
<evidence type="ECO:0000313" key="7">
    <source>
        <dbReference type="EMBL" id="KAK2998679.1"/>
    </source>
</evidence>
<feature type="domain" description="S-locus receptor kinase C-terminal" evidence="6">
    <location>
        <begin position="131"/>
        <end position="174"/>
    </location>
</feature>
<keyword evidence="1" id="KW-0723">Serine/threonine-protein kinase</keyword>
<evidence type="ECO:0000256" key="1">
    <source>
        <dbReference type="ARBA" id="ARBA00022527"/>
    </source>
</evidence>
<sequence>MSGRKRQEELLFSPNTTSTTLGASPEGKGIDETGTNASLPFYSLSIIAAATENFSIANKLGEGGFGLIYNVTFVWDLWREGKALEVADPSLGKSYQVHKVLRCIHIGLLCVQELANDRPSMSEVAFMLCHETTLPSPKQPAFIFKTANAGTNSSPACVGEVSVFDTTITMVEAR</sequence>
<dbReference type="Gene3D" id="1.10.510.10">
    <property type="entry name" value="Transferase(Phosphotransferase) domain 1"/>
    <property type="match status" value="1"/>
</dbReference>
<evidence type="ECO:0000256" key="4">
    <source>
        <dbReference type="ARBA" id="ARBA00022777"/>
    </source>
</evidence>
<dbReference type="InterPro" id="IPR021820">
    <property type="entry name" value="S-locus_recpt_kinase_C"/>
</dbReference>
<keyword evidence="5" id="KW-0067">ATP-binding</keyword>
<keyword evidence="4" id="KW-0418">Kinase</keyword>
<dbReference type="Pfam" id="PF11883">
    <property type="entry name" value="DUF3403"/>
    <property type="match status" value="1"/>
</dbReference>
<dbReference type="PANTHER" id="PTHR27002:SF1095">
    <property type="entry name" value="G-TYPE LECTIN S-RECEPTOR-LIKE SERINE_THREONINE-PROTEIN KINASE RKS1"/>
    <property type="match status" value="1"/>
</dbReference>
<dbReference type="EMBL" id="JAVXUP010003544">
    <property type="protein sequence ID" value="KAK2998679.1"/>
    <property type="molecule type" value="Genomic_DNA"/>
</dbReference>
<protein>
    <recommendedName>
        <fullName evidence="6">S-locus receptor kinase C-terminal domain-containing protein</fullName>
    </recommendedName>
</protein>
<evidence type="ECO:0000256" key="2">
    <source>
        <dbReference type="ARBA" id="ARBA00022679"/>
    </source>
</evidence>
<organism evidence="7 8">
    <name type="scientific">Escallonia herrerae</name>
    <dbReference type="NCBI Taxonomy" id="1293975"/>
    <lineage>
        <taxon>Eukaryota</taxon>
        <taxon>Viridiplantae</taxon>
        <taxon>Streptophyta</taxon>
        <taxon>Embryophyta</taxon>
        <taxon>Tracheophyta</taxon>
        <taxon>Spermatophyta</taxon>
        <taxon>Magnoliopsida</taxon>
        <taxon>eudicotyledons</taxon>
        <taxon>Gunneridae</taxon>
        <taxon>Pentapetalae</taxon>
        <taxon>asterids</taxon>
        <taxon>campanulids</taxon>
        <taxon>Escalloniales</taxon>
        <taxon>Escalloniaceae</taxon>
        <taxon>Escallonia</taxon>
    </lineage>
</organism>
<dbReference type="GO" id="GO:0005886">
    <property type="term" value="C:plasma membrane"/>
    <property type="evidence" value="ECO:0007669"/>
    <property type="project" value="TreeGrafter"/>
</dbReference>
<keyword evidence="8" id="KW-1185">Reference proteome</keyword>
<accession>A0AA89ACC4</accession>
<gene>
    <name evidence="7" type="ORF">RJ639_024576</name>
</gene>
<dbReference type="PANTHER" id="PTHR27002">
    <property type="entry name" value="RECEPTOR-LIKE SERINE/THREONINE-PROTEIN KINASE SD1-8"/>
    <property type="match status" value="1"/>
</dbReference>
<evidence type="ECO:0000256" key="5">
    <source>
        <dbReference type="ARBA" id="ARBA00022840"/>
    </source>
</evidence>